<name>A0A6L6U716_9FLAO</name>
<dbReference type="RefSeq" id="WP_157362930.1">
    <property type="nucleotide sequence ID" value="NZ_WOWS01000002.1"/>
</dbReference>
<dbReference type="InterPro" id="IPR011527">
    <property type="entry name" value="ABC1_TM_dom"/>
</dbReference>
<dbReference type="Gene3D" id="3.40.50.300">
    <property type="entry name" value="P-loop containing nucleotide triphosphate hydrolases"/>
    <property type="match status" value="1"/>
</dbReference>
<evidence type="ECO:0000256" key="3">
    <source>
        <dbReference type="ARBA" id="ARBA00022692"/>
    </source>
</evidence>
<dbReference type="SUPFAM" id="SSF52540">
    <property type="entry name" value="P-loop containing nucleoside triphosphate hydrolases"/>
    <property type="match status" value="1"/>
</dbReference>
<gene>
    <name evidence="11" type="ORF">GN138_06210</name>
</gene>
<evidence type="ECO:0000256" key="2">
    <source>
        <dbReference type="ARBA" id="ARBA00022448"/>
    </source>
</evidence>
<dbReference type="Pfam" id="PF00005">
    <property type="entry name" value="ABC_tran"/>
    <property type="match status" value="1"/>
</dbReference>
<dbReference type="PANTHER" id="PTHR43394:SF1">
    <property type="entry name" value="ATP-BINDING CASSETTE SUB-FAMILY B MEMBER 10, MITOCHONDRIAL"/>
    <property type="match status" value="1"/>
</dbReference>
<dbReference type="InterPro" id="IPR036640">
    <property type="entry name" value="ABC1_TM_sf"/>
</dbReference>
<accession>A0A6L6U716</accession>
<dbReference type="GO" id="GO:0005524">
    <property type="term" value="F:ATP binding"/>
    <property type="evidence" value="ECO:0007669"/>
    <property type="project" value="UniProtKB-KW"/>
</dbReference>
<dbReference type="Proteomes" id="UP000478208">
    <property type="component" value="Unassembled WGS sequence"/>
</dbReference>
<evidence type="ECO:0000256" key="8">
    <source>
        <dbReference type="SAM" id="Phobius"/>
    </source>
</evidence>
<dbReference type="PANTHER" id="PTHR43394">
    <property type="entry name" value="ATP-DEPENDENT PERMEASE MDL1, MITOCHONDRIAL"/>
    <property type="match status" value="1"/>
</dbReference>
<dbReference type="GO" id="GO:0005886">
    <property type="term" value="C:plasma membrane"/>
    <property type="evidence" value="ECO:0007669"/>
    <property type="project" value="UniProtKB-SubCell"/>
</dbReference>
<comment type="subcellular location">
    <subcellularLocation>
        <location evidence="1">Cell membrane</location>
        <topology evidence="1">Multi-pass membrane protein</topology>
    </subcellularLocation>
</comment>
<dbReference type="InterPro" id="IPR017871">
    <property type="entry name" value="ABC_transporter-like_CS"/>
</dbReference>
<dbReference type="CDD" id="cd03254">
    <property type="entry name" value="ABCC_Glucan_exporter_like"/>
    <property type="match status" value="1"/>
</dbReference>
<dbReference type="EMBL" id="WOWS01000002">
    <property type="protein sequence ID" value="MUU78031.1"/>
    <property type="molecule type" value="Genomic_DNA"/>
</dbReference>
<keyword evidence="12" id="KW-1185">Reference proteome</keyword>
<feature type="transmembrane region" description="Helical" evidence="8">
    <location>
        <begin position="154"/>
        <end position="182"/>
    </location>
</feature>
<keyword evidence="7 8" id="KW-0472">Membrane</keyword>
<evidence type="ECO:0000256" key="5">
    <source>
        <dbReference type="ARBA" id="ARBA00022840"/>
    </source>
</evidence>
<dbReference type="Gene3D" id="1.20.1560.10">
    <property type="entry name" value="ABC transporter type 1, transmembrane domain"/>
    <property type="match status" value="1"/>
</dbReference>
<dbReference type="PROSITE" id="PS50893">
    <property type="entry name" value="ABC_TRANSPORTER_2"/>
    <property type="match status" value="1"/>
</dbReference>
<dbReference type="FunFam" id="3.40.50.300:FF:000287">
    <property type="entry name" value="Multidrug ABC transporter ATP-binding protein"/>
    <property type="match status" value="1"/>
</dbReference>
<feature type="transmembrane region" description="Helical" evidence="8">
    <location>
        <begin position="24"/>
        <end position="44"/>
    </location>
</feature>
<dbReference type="AlphaFoldDB" id="A0A6L6U716"/>
<sequence length="589" mass="66492">MAEKEKKIFDVSLFTRLLQYIKPYRTVFVISLFCVIGLAVFGAFRPYVLKEAIDVKIANKEYNGFVLYMVIMLALLILEVISQLLFIYYASWLGQSVVKDIRVKLFKHMLKFKMTYFDKSSVGVLITRAVTDMERIADIFGQGLFMIFSDILKMLVVAGFMAVINLKLSLIVFVTMPIVIFATKIFQKYMKRAFEDVRTEVSNLNSFVQERVTGMKILQLFTREETEYKKFKAINERHKNGWIKTVWYNSIFFPIAEFLGSLTLGMVILVGGFDTVSDHPGTTLGDLISFTMFIPMLFRPLNQIANKFNTLQMGMVAADRVFKVLDTTSNIDDSGTIEAKHFKGEISFKDVRFSYIKDEEVLKGISLNVKAGETVAIVGATGAGKSTIINLLNRFYDINSGSIKIDNTDIKAMTLSTLRSQIAVVLQDVFLFADTILNNITLNNEHITEEDVVTAAKAIGIHNFISSLPNGYHYNVKERGVMLSSGQRQLISFLRAYVTNPSILILDEATSSVDSYSEQLIQDATDKITEGRTSIVIAHRLATIQQADKIIVMDAGEIVEIGTHKSLLEKETGYYKNLYEVQFLKPEAV</sequence>
<dbReference type="SUPFAM" id="SSF90123">
    <property type="entry name" value="ABC transporter transmembrane region"/>
    <property type="match status" value="1"/>
</dbReference>
<evidence type="ECO:0000259" key="9">
    <source>
        <dbReference type="PROSITE" id="PS50893"/>
    </source>
</evidence>
<dbReference type="PROSITE" id="PS50929">
    <property type="entry name" value="ABC_TM1F"/>
    <property type="match status" value="1"/>
</dbReference>
<dbReference type="InterPro" id="IPR003439">
    <property type="entry name" value="ABC_transporter-like_ATP-bd"/>
</dbReference>
<evidence type="ECO:0000256" key="1">
    <source>
        <dbReference type="ARBA" id="ARBA00004651"/>
    </source>
</evidence>
<reference evidence="11 12" key="1">
    <citation type="submission" date="2019-12" db="EMBL/GenBank/DDBJ databases">
        <authorList>
            <person name="Li J."/>
        </authorList>
    </citation>
    <scope>NUCLEOTIDE SEQUENCE [LARGE SCALE GENOMIC DNA]</scope>
    <source>
        <strain evidence="11 12">HL2-2</strain>
    </source>
</reference>
<dbReference type="SMART" id="SM00382">
    <property type="entry name" value="AAA"/>
    <property type="match status" value="1"/>
</dbReference>
<dbReference type="InterPro" id="IPR039421">
    <property type="entry name" value="Type_1_exporter"/>
</dbReference>
<feature type="domain" description="ABC transmembrane type-1" evidence="10">
    <location>
        <begin position="29"/>
        <end position="313"/>
    </location>
</feature>
<feature type="domain" description="ABC transporter" evidence="9">
    <location>
        <begin position="346"/>
        <end position="580"/>
    </location>
</feature>
<evidence type="ECO:0000256" key="7">
    <source>
        <dbReference type="ARBA" id="ARBA00023136"/>
    </source>
</evidence>
<proteinExistence type="predicted"/>
<evidence type="ECO:0000256" key="6">
    <source>
        <dbReference type="ARBA" id="ARBA00022989"/>
    </source>
</evidence>
<keyword evidence="6 8" id="KW-1133">Transmembrane helix</keyword>
<feature type="transmembrane region" description="Helical" evidence="8">
    <location>
        <begin position="246"/>
        <end position="273"/>
    </location>
</feature>
<dbReference type="InterPro" id="IPR003593">
    <property type="entry name" value="AAA+_ATPase"/>
</dbReference>
<feature type="transmembrane region" description="Helical" evidence="8">
    <location>
        <begin position="65"/>
        <end position="90"/>
    </location>
</feature>
<evidence type="ECO:0000313" key="12">
    <source>
        <dbReference type="Proteomes" id="UP000478208"/>
    </source>
</evidence>
<dbReference type="InterPro" id="IPR027417">
    <property type="entry name" value="P-loop_NTPase"/>
</dbReference>
<keyword evidence="5 11" id="KW-0067">ATP-binding</keyword>
<keyword evidence="2" id="KW-0813">Transport</keyword>
<dbReference type="Pfam" id="PF00664">
    <property type="entry name" value="ABC_membrane"/>
    <property type="match status" value="1"/>
</dbReference>
<keyword evidence="3 8" id="KW-0812">Transmembrane</keyword>
<dbReference type="CDD" id="cd18544">
    <property type="entry name" value="ABC_6TM_TmrA_like"/>
    <property type="match status" value="1"/>
</dbReference>
<protein>
    <submittedName>
        <fullName evidence="11">ATP-binding cassette domain-containing protein</fullName>
    </submittedName>
</protein>
<dbReference type="GO" id="GO:0015421">
    <property type="term" value="F:ABC-type oligopeptide transporter activity"/>
    <property type="evidence" value="ECO:0007669"/>
    <property type="project" value="TreeGrafter"/>
</dbReference>
<evidence type="ECO:0000313" key="11">
    <source>
        <dbReference type="EMBL" id="MUU78031.1"/>
    </source>
</evidence>
<keyword evidence="4" id="KW-0547">Nucleotide-binding</keyword>
<evidence type="ECO:0000259" key="10">
    <source>
        <dbReference type="PROSITE" id="PS50929"/>
    </source>
</evidence>
<evidence type="ECO:0000256" key="4">
    <source>
        <dbReference type="ARBA" id="ARBA00022741"/>
    </source>
</evidence>
<organism evidence="11 12">
    <name type="scientific">Winogradskyella endarachnes</name>
    <dbReference type="NCBI Taxonomy" id="2681965"/>
    <lineage>
        <taxon>Bacteria</taxon>
        <taxon>Pseudomonadati</taxon>
        <taxon>Bacteroidota</taxon>
        <taxon>Flavobacteriia</taxon>
        <taxon>Flavobacteriales</taxon>
        <taxon>Flavobacteriaceae</taxon>
        <taxon>Winogradskyella</taxon>
    </lineage>
</organism>
<dbReference type="GO" id="GO:0016887">
    <property type="term" value="F:ATP hydrolysis activity"/>
    <property type="evidence" value="ECO:0007669"/>
    <property type="project" value="InterPro"/>
</dbReference>
<dbReference type="PROSITE" id="PS00211">
    <property type="entry name" value="ABC_TRANSPORTER_1"/>
    <property type="match status" value="1"/>
</dbReference>
<comment type="caution">
    <text evidence="11">The sequence shown here is derived from an EMBL/GenBank/DDBJ whole genome shotgun (WGS) entry which is preliminary data.</text>
</comment>